<protein>
    <submittedName>
        <fullName evidence="1">Uncharacterized protein</fullName>
    </submittedName>
</protein>
<name>A0A0K2TGL2_LEPSM</name>
<evidence type="ECO:0000313" key="1">
    <source>
        <dbReference type="EMBL" id="CDW24732.1"/>
    </source>
</evidence>
<accession>A0A0K2TGL2</accession>
<feature type="non-terminal residue" evidence="1">
    <location>
        <position position="1"/>
    </location>
</feature>
<sequence length="53" mass="6502">KVSWVVKKLEYWRHLNNQRSKIFVFLKLNLGPRFPKPHSLLLQTTPFYENFEL</sequence>
<proteinExistence type="predicted"/>
<organism evidence="1">
    <name type="scientific">Lepeophtheirus salmonis</name>
    <name type="common">Salmon louse</name>
    <name type="synonym">Caligus salmonis</name>
    <dbReference type="NCBI Taxonomy" id="72036"/>
    <lineage>
        <taxon>Eukaryota</taxon>
        <taxon>Metazoa</taxon>
        <taxon>Ecdysozoa</taxon>
        <taxon>Arthropoda</taxon>
        <taxon>Crustacea</taxon>
        <taxon>Multicrustacea</taxon>
        <taxon>Hexanauplia</taxon>
        <taxon>Copepoda</taxon>
        <taxon>Siphonostomatoida</taxon>
        <taxon>Caligidae</taxon>
        <taxon>Lepeophtheirus</taxon>
    </lineage>
</organism>
<dbReference type="EMBL" id="HACA01007371">
    <property type="protein sequence ID" value="CDW24732.1"/>
    <property type="molecule type" value="Transcribed_RNA"/>
</dbReference>
<reference evidence="1" key="1">
    <citation type="submission" date="2014-05" db="EMBL/GenBank/DDBJ databases">
        <authorList>
            <person name="Chronopoulou M."/>
        </authorList>
    </citation>
    <scope>NUCLEOTIDE SEQUENCE</scope>
    <source>
        <tissue evidence="1">Whole organism</tissue>
    </source>
</reference>
<dbReference type="AlphaFoldDB" id="A0A0K2TGL2"/>